<dbReference type="SUPFAM" id="SSF51395">
    <property type="entry name" value="FMN-linked oxidoreductases"/>
    <property type="match status" value="1"/>
</dbReference>
<evidence type="ECO:0000259" key="1">
    <source>
        <dbReference type="Pfam" id="PF00724"/>
    </source>
</evidence>
<gene>
    <name evidence="2" type="ORF">EV421DRAFT_1901352</name>
</gene>
<dbReference type="GO" id="GO:0003959">
    <property type="term" value="F:NADPH dehydrogenase activity"/>
    <property type="evidence" value="ECO:0007669"/>
    <property type="project" value="TreeGrafter"/>
</dbReference>
<organism evidence="2 3">
    <name type="scientific">Armillaria borealis</name>
    <dbReference type="NCBI Taxonomy" id="47425"/>
    <lineage>
        <taxon>Eukaryota</taxon>
        <taxon>Fungi</taxon>
        <taxon>Dikarya</taxon>
        <taxon>Basidiomycota</taxon>
        <taxon>Agaricomycotina</taxon>
        <taxon>Agaricomycetes</taxon>
        <taxon>Agaricomycetidae</taxon>
        <taxon>Agaricales</taxon>
        <taxon>Marasmiineae</taxon>
        <taxon>Physalacriaceae</taxon>
        <taxon>Armillaria</taxon>
    </lineage>
</organism>
<dbReference type="PANTHER" id="PTHR22893:SF91">
    <property type="entry name" value="NADPH DEHYDROGENASE 2-RELATED"/>
    <property type="match status" value="1"/>
</dbReference>
<evidence type="ECO:0000313" key="3">
    <source>
        <dbReference type="Proteomes" id="UP001175226"/>
    </source>
</evidence>
<keyword evidence="3" id="KW-1185">Reference proteome</keyword>
<proteinExistence type="predicted"/>
<dbReference type="InterPro" id="IPR045247">
    <property type="entry name" value="Oye-like"/>
</dbReference>
<dbReference type="PANTHER" id="PTHR22893">
    <property type="entry name" value="NADH OXIDOREDUCTASE-RELATED"/>
    <property type="match status" value="1"/>
</dbReference>
<reference evidence="2" key="1">
    <citation type="submission" date="2023-06" db="EMBL/GenBank/DDBJ databases">
        <authorList>
            <consortium name="Lawrence Berkeley National Laboratory"/>
            <person name="Ahrendt S."/>
            <person name="Sahu N."/>
            <person name="Indic B."/>
            <person name="Wong-Bajracharya J."/>
            <person name="Merenyi Z."/>
            <person name="Ke H.-M."/>
            <person name="Monk M."/>
            <person name="Kocsube S."/>
            <person name="Drula E."/>
            <person name="Lipzen A."/>
            <person name="Balint B."/>
            <person name="Henrissat B."/>
            <person name="Andreopoulos B."/>
            <person name="Martin F.M."/>
            <person name="Harder C.B."/>
            <person name="Rigling D."/>
            <person name="Ford K.L."/>
            <person name="Foster G.D."/>
            <person name="Pangilinan J."/>
            <person name="Papanicolaou A."/>
            <person name="Barry K."/>
            <person name="LaButti K."/>
            <person name="Viragh M."/>
            <person name="Koriabine M."/>
            <person name="Yan M."/>
            <person name="Riley R."/>
            <person name="Champramary S."/>
            <person name="Plett K.L."/>
            <person name="Tsai I.J."/>
            <person name="Slot J."/>
            <person name="Sipos G."/>
            <person name="Plett J."/>
            <person name="Nagy L.G."/>
            <person name="Grigoriev I.V."/>
        </authorList>
    </citation>
    <scope>NUCLEOTIDE SEQUENCE</scope>
    <source>
        <strain evidence="2">FPL87.14</strain>
    </source>
</reference>
<dbReference type="InterPro" id="IPR013785">
    <property type="entry name" value="Aldolase_TIM"/>
</dbReference>
<comment type="caution">
    <text evidence="2">The sequence shown here is derived from an EMBL/GenBank/DDBJ whole genome shotgun (WGS) entry which is preliminary data.</text>
</comment>
<name>A0AA39JQU4_9AGAR</name>
<dbReference type="Proteomes" id="UP001175226">
    <property type="component" value="Unassembled WGS sequence"/>
</dbReference>
<dbReference type="Gene3D" id="3.20.20.70">
    <property type="entry name" value="Aldolase class I"/>
    <property type="match status" value="1"/>
</dbReference>
<accession>A0AA39JQU4</accession>
<dbReference type="AlphaFoldDB" id="A0AA39JQU4"/>
<dbReference type="GO" id="GO:0010181">
    <property type="term" value="F:FMN binding"/>
    <property type="evidence" value="ECO:0007669"/>
    <property type="project" value="InterPro"/>
</dbReference>
<dbReference type="FunFam" id="3.20.20.70:FF:000138">
    <property type="entry name" value="NADPH dehydrogenase 1"/>
    <property type="match status" value="1"/>
</dbReference>
<evidence type="ECO:0000313" key="2">
    <source>
        <dbReference type="EMBL" id="KAK0447235.1"/>
    </source>
</evidence>
<dbReference type="CDD" id="cd02933">
    <property type="entry name" value="OYE_like_FMN"/>
    <property type="match status" value="1"/>
</dbReference>
<feature type="domain" description="NADH:flavin oxidoreductase/NADH oxidase N-terminal" evidence="1">
    <location>
        <begin position="169"/>
        <end position="506"/>
    </location>
</feature>
<dbReference type="Pfam" id="PF00724">
    <property type="entry name" value="Oxidored_FMN"/>
    <property type="match status" value="1"/>
</dbReference>
<protein>
    <recommendedName>
        <fullName evidence="1">NADH:flavin oxidoreductase/NADH oxidase N-terminal domain-containing protein</fullName>
    </recommendedName>
</protein>
<dbReference type="InterPro" id="IPR001155">
    <property type="entry name" value="OxRdtase_FMN_N"/>
</dbReference>
<dbReference type="EMBL" id="JAUEPT010000012">
    <property type="protein sequence ID" value="KAK0447235.1"/>
    <property type="molecule type" value="Genomic_DNA"/>
</dbReference>
<sequence>MEYVRDVIGHPTPRILAWSSTPDARSAVGSYFILMERISGVALEKRWFNTFDEDIGAVLWEILFLDLDFVLQVNPQLQSRPTEKDSKEPAAGKYRIGPAVDKQYRFNESVEGDRGPWPDMVSFIQATCRLALRRAESQASSPASSSPSPSSLLTTTIILFTVSTMADSKLFQPINIGDLTLNHRIVLAPLTRYKSTEKGHVPYTSVMKEYYSQRASDPGTLLITEATLVAQKAGVFKNIPGIWSQEQIDAWKEVTDAVHAKGSFIFCQLWGQGRGADASHLKDEDASLEYVAPSAIKLSYTDETPRPLTLDEIHEYPKLFAQAAANAVFKAGFDGVEVNAVNGFLIDQFIQDVSNKRTDDYGGSVENRARFPLEVIDAVVDAVGAHRTAFRVSPWNTWQEMRMEDPIPTFSYLVTKIGQRHTDLAYLHVIEPRVNGTGTRDGVPGAHESNGFIRELWAPRPLISAGGYTRKLAMQVADEKGGLVAFGRFFISNPDLPKKLKKDLPLTPYNSLTFYLHGEVTEGYTDYPFASEE</sequence>